<dbReference type="InParanoid" id="K3X847"/>
<feature type="compositionally biased region" description="Low complexity" evidence="1">
    <location>
        <begin position="44"/>
        <end position="60"/>
    </location>
</feature>
<dbReference type="OMA" id="WNGAPIR"/>
<keyword evidence="3" id="KW-1185">Reference proteome</keyword>
<reference evidence="3" key="2">
    <citation type="submission" date="2010-04" db="EMBL/GenBank/DDBJ databases">
        <authorList>
            <person name="Buell R."/>
            <person name="Hamilton J."/>
            <person name="Hostetler J."/>
        </authorList>
    </citation>
    <scope>NUCLEOTIDE SEQUENCE [LARGE SCALE GENOMIC DNA]</scope>
    <source>
        <strain evidence="3">DAOM:BR144</strain>
    </source>
</reference>
<feature type="compositionally biased region" description="Polar residues" evidence="1">
    <location>
        <begin position="1"/>
        <end position="14"/>
    </location>
</feature>
<feature type="region of interest" description="Disordered" evidence="1">
    <location>
        <begin position="1"/>
        <end position="30"/>
    </location>
</feature>
<dbReference type="AlphaFoldDB" id="K3X847"/>
<feature type="region of interest" description="Disordered" evidence="1">
    <location>
        <begin position="221"/>
        <end position="249"/>
    </location>
</feature>
<protein>
    <recommendedName>
        <fullName evidence="4">SGF29 C-terminal domain-containing protein</fullName>
    </recommendedName>
</protein>
<reference evidence="3" key="1">
    <citation type="journal article" date="2010" name="Genome Biol.">
        <title>Genome sequence of the necrotrophic plant pathogen Pythium ultimum reveals original pathogenicity mechanisms and effector repertoire.</title>
        <authorList>
            <person name="Levesque C.A."/>
            <person name="Brouwer H."/>
            <person name="Cano L."/>
            <person name="Hamilton J.P."/>
            <person name="Holt C."/>
            <person name="Huitema E."/>
            <person name="Raffaele S."/>
            <person name="Robideau G.P."/>
            <person name="Thines M."/>
            <person name="Win J."/>
            <person name="Zerillo M.M."/>
            <person name="Beakes G.W."/>
            <person name="Boore J.L."/>
            <person name="Busam D."/>
            <person name="Dumas B."/>
            <person name="Ferriera S."/>
            <person name="Fuerstenberg S.I."/>
            <person name="Gachon C.M."/>
            <person name="Gaulin E."/>
            <person name="Govers F."/>
            <person name="Grenville-Briggs L."/>
            <person name="Horner N."/>
            <person name="Hostetler J."/>
            <person name="Jiang R.H."/>
            <person name="Johnson J."/>
            <person name="Krajaejun T."/>
            <person name="Lin H."/>
            <person name="Meijer H.J."/>
            <person name="Moore B."/>
            <person name="Morris P."/>
            <person name="Phuntmart V."/>
            <person name="Puiu D."/>
            <person name="Shetty J."/>
            <person name="Stajich J.E."/>
            <person name="Tripathy S."/>
            <person name="Wawra S."/>
            <person name="van West P."/>
            <person name="Whitty B.R."/>
            <person name="Coutinho P.M."/>
            <person name="Henrissat B."/>
            <person name="Martin F."/>
            <person name="Thomas P.D."/>
            <person name="Tyler B.M."/>
            <person name="De Vries R.P."/>
            <person name="Kamoun S."/>
            <person name="Yandell M."/>
            <person name="Tisserat N."/>
            <person name="Buell C.R."/>
        </authorList>
    </citation>
    <scope>NUCLEOTIDE SEQUENCE</scope>
    <source>
        <strain evidence="3">DAOM:BR144</strain>
    </source>
</reference>
<dbReference type="EMBL" id="GL376609">
    <property type="status" value="NOT_ANNOTATED_CDS"/>
    <property type="molecule type" value="Genomic_DNA"/>
</dbReference>
<feature type="compositionally biased region" description="Low complexity" evidence="1">
    <location>
        <begin position="222"/>
        <end position="247"/>
    </location>
</feature>
<sequence length="378" mass="42619">MPINSTTEVSTTTLGIEPSPASDQSAQVQSARTFLVHNDAVFKSEAPVPSEPPQESSQQPLAGSLPPLDLSSLTQSSRVSEDPHVPSRVKKSASKQQQRKTATPTPKKARVRNYADHFARANANLTGFPDVFPDSMHAPPRAQEIQWNGAPIRVKVVAGNAPTASRINTGNKHKQHDTASTSPPYTKEEDLMLQNVVELQQLMRIRPHPDGFREREVNAGCTFTPLTSPSSSSSSEEEQQPLSSSSFSEDEALPVFHRGDRVLFRARQRRFKGIIARRIRKSNFYDVKAANGTVFLTISAMRIRLLPEEEERYDEVPEHYNFQRGDRVLWQDLTPTRQTYKARIVRPRSLNRFDIQLRTGRIVPKVPYEELRPRSYDT</sequence>
<dbReference type="STRING" id="431595.K3X847"/>
<evidence type="ECO:0000256" key="1">
    <source>
        <dbReference type="SAM" id="MobiDB-lite"/>
    </source>
</evidence>
<dbReference type="HOGENOM" id="CLU_732564_0_0_1"/>
<feature type="region of interest" description="Disordered" evidence="1">
    <location>
        <begin position="163"/>
        <end position="187"/>
    </location>
</feature>
<feature type="compositionally biased region" description="Polar residues" evidence="1">
    <location>
        <begin position="21"/>
        <end position="30"/>
    </location>
</feature>
<dbReference type="eggNOG" id="ENOG502SRPI">
    <property type="taxonomic scope" value="Eukaryota"/>
</dbReference>
<feature type="region of interest" description="Disordered" evidence="1">
    <location>
        <begin position="42"/>
        <end position="110"/>
    </location>
</feature>
<evidence type="ECO:0000313" key="3">
    <source>
        <dbReference type="Proteomes" id="UP000019132"/>
    </source>
</evidence>
<dbReference type="Proteomes" id="UP000019132">
    <property type="component" value="Unassembled WGS sequence"/>
</dbReference>
<accession>K3X847</accession>
<dbReference type="EnsemblProtists" id="PYU1_T013396">
    <property type="protein sequence ID" value="PYU1_T013396"/>
    <property type="gene ID" value="PYU1_G013367"/>
</dbReference>
<name>K3X847_GLOUD</name>
<evidence type="ECO:0000313" key="2">
    <source>
        <dbReference type="EnsemblProtists" id="PYU1_T013396"/>
    </source>
</evidence>
<evidence type="ECO:0008006" key="4">
    <source>
        <dbReference type="Google" id="ProtNLM"/>
    </source>
</evidence>
<organism evidence="2 3">
    <name type="scientific">Globisporangium ultimum (strain ATCC 200006 / CBS 805.95 / DAOM BR144)</name>
    <name type="common">Pythium ultimum</name>
    <dbReference type="NCBI Taxonomy" id="431595"/>
    <lineage>
        <taxon>Eukaryota</taxon>
        <taxon>Sar</taxon>
        <taxon>Stramenopiles</taxon>
        <taxon>Oomycota</taxon>
        <taxon>Peronosporomycetes</taxon>
        <taxon>Pythiales</taxon>
        <taxon>Pythiaceae</taxon>
        <taxon>Globisporangium</taxon>
    </lineage>
</organism>
<feature type="compositionally biased region" description="Polar residues" evidence="1">
    <location>
        <begin position="94"/>
        <end position="104"/>
    </location>
</feature>
<proteinExistence type="predicted"/>
<dbReference type="VEuPathDB" id="FungiDB:PYU1_G013367"/>
<reference evidence="2" key="3">
    <citation type="submission" date="2015-02" db="UniProtKB">
        <authorList>
            <consortium name="EnsemblProtists"/>
        </authorList>
    </citation>
    <scope>IDENTIFICATION</scope>
    <source>
        <strain evidence="2">DAOM BR144</strain>
    </source>
</reference>